<evidence type="ECO:0000256" key="5">
    <source>
        <dbReference type="HAMAP-Rule" id="MF_01080"/>
    </source>
</evidence>
<comment type="function">
    <text evidence="5">Responsible for synthesis of pseudouridine from uracil-55 in the psi GC loop of transfer RNAs.</text>
</comment>
<feature type="domain" description="tRNA pseudouridylate synthase B C-terminal" evidence="7">
    <location>
        <begin position="176"/>
        <end position="234"/>
    </location>
</feature>
<dbReference type="Pfam" id="PF01509">
    <property type="entry name" value="TruB_N"/>
    <property type="match status" value="1"/>
</dbReference>
<dbReference type="Gene3D" id="3.30.2350.10">
    <property type="entry name" value="Pseudouridine synthase"/>
    <property type="match status" value="1"/>
</dbReference>
<dbReference type="GO" id="GO:0031119">
    <property type="term" value="P:tRNA pseudouridine synthesis"/>
    <property type="evidence" value="ECO:0007669"/>
    <property type="project" value="UniProtKB-UniRule"/>
</dbReference>
<dbReference type="SUPFAM" id="SSF55120">
    <property type="entry name" value="Pseudouridine synthase"/>
    <property type="match status" value="1"/>
</dbReference>
<dbReference type="InterPro" id="IPR002501">
    <property type="entry name" value="PsdUridine_synth_N"/>
</dbReference>
<evidence type="ECO:0000259" key="6">
    <source>
        <dbReference type="Pfam" id="PF01509"/>
    </source>
</evidence>
<evidence type="ECO:0000256" key="2">
    <source>
        <dbReference type="ARBA" id="ARBA00005642"/>
    </source>
</evidence>
<evidence type="ECO:0000259" key="7">
    <source>
        <dbReference type="Pfam" id="PF16198"/>
    </source>
</evidence>
<protein>
    <recommendedName>
        <fullName evidence="5">tRNA pseudouridine synthase B</fullName>
        <ecNumber evidence="5">5.4.99.25</ecNumber>
    </recommendedName>
    <alternativeName>
        <fullName evidence="5">tRNA pseudouridine(55) synthase</fullName>
        <shortName evidence="5">Psi55 synthase</shortName>
    </alternativeName>
    <alternativeName>
        <fullName evidence="5">tRNA pseudouridylate synthase</fullName>
    </alternativeName>
    <alternativeName>
        <fullName evidence="5">tRNA-uridine isomerase</fullName>
    </alternativeName>
</protein>
<feature type="active site" description="Nucleophile" evidence="5">
    <location>
        <position position="39"/>
    </location>
</feature>
<dbReference type="PANTHER" id="PTHR13767">
    <property type="entry name" value="TRNA-PSEUDOURIDINE SYNTHASE"/>
    <property type="match status" value="1"/>
</dbReference>
<gene>
    <name evidence="5 8" type="primary">truB</name>
    <name evidence="8" type="ORF">IAA28_05240</name>
</gene>
<dbReference type="GO" id="GO:0160148">
    <property type="term" value="F:tRNA pseudouridine(55) synthase activity"/>
    <property type="evidence" value="ECO:0007669"/>
    <property type="project" value="UniProtKB-EC"/>
</dbReference>
<keyword evidence="3 5" id="KW-0819">tRNA processing</keyword>
<keyword evidence="4 5" id="KW-0413">Isomerase</keyword>
<dbReference type="GO" id="GO:1990481">
    <property type="term" value="P:mRNA pseudouridine synthesis"/>
    <property type="evidence" value="ECO:0007669"/>
    <property type="project" value="TreeGrafter"/>
</dbReference>
<dbReference type="InterPro" id="IPR020103">
    <property type="entry name" value="PsdUridine_synth_cat_dom_sf"/>
</dbReference>
<dbReference type="EC" id="5.4.99.25" evidence="5"/>
<dbReference type="CDD" id="cd02573">
    <property type="entry name" value="PseudoU_synth_EcTruB"/>
    <property type="match status" value="1"/>
</dbReference>
<dbReference type="HAMAP" id="MF_01080">
    <property type="entry name" value="TruB_bact"/>
    <property type="match status" value="1"/>
</dbReference>
<comment type="similarity">
    <text evidence="2 5">Belongs to the pseudouridine synthase TruB family. Type 1 subfamily.</text>
</comment>
<name>A0A9D1W3P1_9FIRM</name>
<dbReference type="Proteomes" id="UP000886780">
    <property type="component" value="Unassembled WGS sequence"/>
</dbReference>
<evidence type="ECO:0000313" key="8">
    <source>
        <dbReference type="EMBL" id="HIX52191.1"/>
    </source>
</evidence>
<dbReference type="InterPro" id="IPR032819">
    <property type="entry name" value="TruB_C"/>
</dbReference>
<dbReference type="Pfam" id="PF16198">
    <property type="entry name" value="TruB_C_2"/>
    <property type="match status" value="1"/>
</dbReference>
<dbReference type="AlphaFoldDB" id="A0A9D1W3P1"/>
<dbReference type="NCBIfam" id="TIGR00431">
    <property type="entry name" value="TruB"/>
    <property type="match status" value="1"/>
</dbReference>
<accession>A0A9D1W3P1</accession>
<dbReference type="GO" id="GO:0003723">
    <property type="term" value="F:RNA binding"/>
    <property type="evidence" value="ECO:0007669"/>
    <property type="project" value="InterPro"/>
</dbReference>
<reference evidence="8" key="2">
    <citation type="submission" date="2021-04" db="EMBL/GenBank/DDBJ databases">
        <authorList>
            <person name="Gilroy R."/>
        </authorList>
    </citation>
    <scope>NUCLEOTIDE SEQUENCE</scope>
    <source>
        <strain evidence="8">ChiGjej4B4-12881</strain>
    </source>
</reference>
<proteinExistence type="inferred from homology"/>
<feature type="domain" description="Pseudouridine synthase II N-terminal" evidence="6">
    <location>
        <begin position="24"/>
        <end position="175"/>
    </location>
</feature>
<comment type="catalytic activity">
    <reaction evidence="1 5">
        <text>uridine(55) in tRNA = pseudouridine(55) in tRNA</text>
        <dbReference type="Rhea" id="RHEA:42532"/>
        <dbReference type="Rhea" id="RHEA-COMP:10101"/>
        <dbReference type="Rhea" id="RHEA-COMP:10102"/>
        <dbReference type="ChEBI" id="CHEBI:65314"/>
        <dbReference type="ChEBI" id="CHEBI:65315"/>
        <dbReference type="EC" id="5.4.99.25"/>
    </reaction>
</comment>
<evidence type="ECO:0000256" key="4">
    <source>
        <dbReference type="ARBA" id="ARBA00023235"/>
    </source>
</evidence>
<evidence type="ECO:0000256" key="3">
    <source>
        <dbReference type="ARBA" id="ARBA00022694"/>
    </source>
</evidence>
<dbReference type="InterPro" id="IPR014780">
    <property type="entry name" value="tRNA_psdUridine_synth_TruB"/>
</dbReference>
<organism evidence="8 9">
    <name type="scientific">Candidatus Lachnoclostridium stercoripullorum</name>
    <dbReference type="NCBI Taxonomy" id="2838635"/>
    <lineage>
        <taxon>Bacteria</taxon>
        <taxon>Bacillati</taxon>
        <taxon>Bacillota</taxon>
        <taxon>Clostridia</taxon>
        <taxon>Lachnospirales</taxon>
        <taxon>Lachnospiraceae</taxon>
    </lineage>
</organism>
<evidence type="ECO:0000256" key="1">
    <source>
        <dbReference type="ARBA" id="ARBA00000385"/>
    </source>
</evidence>
<reference evidence="8" key="1">
    <citation type="journal article" date="2021" name="PeerJ">
        <title>Extensive microbial diversity within the chicken gut microbiome revealed by metagenomics and culture.</title>
        <authorList>
            <person name="Gilroy R."/>
            <person name="Ravi A."/>
            <person name="Getino M."/>
            <person name="Pursley I."/>
            <person name="Horton D.L."/>
            <person name="Alikhan N.F."/>
            <person name="Baker D."/>
            <person name="Gharbi K."/>
            <person name="Hall N."/>
            <person name="Watson M."/>
            <person name="Adriaenssens E.M."/>
            <person name="Foster-Nyarko E."/>
            <person name="Jarju S."/>
            <person name="Secka A."/>
            <person name="Antonio M."/>
            <person name="Oren A."/>
            <person name="Chaudhuri R.R."/>
            <person name="La Ragione R."/>
            <person name="Hildebrand F."/>
            <person name="Pallen M.J."/>
        </authorList>
    </citation>
    <scope>NUCLEOTIDE SEQUENCE</scope>
    <source>
        <strain evidence="8">ChiGjej4B4-12881</strain>
    </source>
</reference>
<dbReference type="PANTHER" id="PTHR13767:SF2">
    <property type="entry name" value="PSEUDOURIDYLATE SYNTHASE TRUB1"/>
    <property type="match status" value="1"/>
</dbReference>
<dbReference type="EMBL" id="DXEU01000093">
    <property type="protein sequence ID" value="HIX52191.1"/>
    <property type="molecule type" value="Genomic_DNA"/>
</dbReference>
<comment type="caution">
    <text evidence="8">The sequence shown here is derived from an EMBL/GenBank/DDBJ whole genome shotgun (WGS) entry which is preliminary data.</text>
</comment>
<evidence type="ECO:0000313" key="9">
    <source>
        <dbReference type="Proteomes" id="UP000886780"/>
    </source>
</evidence>
<sequence>MYDGVINVYKEKGFTSHDVVAKLRGILRQKKIGHTGTLDPDAVGVLPVCLGKGTKLCDVLTDKTKAYRAVLLLGVETDTEDAGGEILNRCPPERLAALTKEAVTQAVMSFVGPYDQIPPMYSALKVNGQKLCDLARAGKTVERKARRVEIFSICIEEIALPRVTMTVECSKGTYIRTLCSDIGSRLGTGGCMEALTRIRSGVFTLETALTLGQIEALRDEGGLESRIVPVDELFSEYPRMEMRPEADRLVHNGNPFRPEAGILRGEGAGDSAAVSPAPQVRVYDSEGHFIGIYEYRRERRWYQPLKIFAGGQ</sequence>